<dbReference type="CDD" id="cd00121">
    <property type="entry name" value="MATH"/>
    <property type="match status" value="2"/>
</dbReference>
<feature type="domain" description="MATH" evidence="2">
    <location>
        <begin position="240"/>
        <end position="372"/>
    </location>
</feature>
<evidence type="ECO:0000313" key="3">
    <source>
        <dbReference type="EMBL" id="CAH8355525.1"/>
    </source>
</evidence>
<dbReference type="SMART" id="SM00061">
    <property type="entry name" value="MATH"/>
    <property type="match status" value="2"/>
</dbReference>
<feature type="chain" id="PRO_5044818673" description="MATH domain-containing protein" evidence="1">
    <location>
        <begin position="26"/>
        <end position="382"/>
    </location>
</feature>
<keyword evidence="4" id="KW-1185">Reference proteome</keyword>
<dbReference type="InterPro" id="IPR002083">
    <property type="entry name" value="MATH/TRAF_dom"/>
</dbReference>
<dbReference type="Gene3D" id="2.60.210.10">
    <property type="entry name" value="Apoptosis, Tumor Necrosis Factor Receptor Associated Protein 2, Chain A"/>
    <property type="match status" value="2"/>
</dbReference>
<dbReference type="AlphaFoldDB" id="A0ABC8KHA0"/>
<feature type="domain" description="MATH" evidence="2">
    <location>
        <begin position="86"/>
        <end position="220"/>
    </location>
</feature>
<proteinExistence type="predicted"/>
<dbReference type="EMBL" id="CAKOAT010208488">
    <property type="protein sequence ID" value="CAH8355525.1"/>
    <property type="molecule type" value="Genomic_DNA"/>
</dbReference>
<evidence type="ECO:0000259" key="2">
    <source>
        <dbReference type="PROSITE" id="PS50144"/>
    </source>
</evidence>
<evidence type="ECO:0000256" key="1">
    <source>
        <dbReference type="SAM" id="SignalP"/>
    </source>
</evidence>
<protein>
    <recommendedName>
        <fullName evidence="2">MATH domain-containing protein</fullName>
    </recommendedName>
</protein>
<dbReference type="InterPro" id="IPR008974">
    <property type="entry name" value="TRAF-like"/>
</dbReference>
<dbReference type="PANTHER" id="PTHR46162">
    <property type="entry name" value="TRAF-LIKE FAMILY PROTEIN"/>
    <property type="match status" value="1"/>
</dbReference>
<name>A0ABC8KHA0_ERUVS</name>
<dbReference type="PANTHER" id="PTHR46162:SF33">
    <property type="entry name" value="MATH DOMAIN-CONTAINING PROTEIN"/>
    <property type="match status" value="1"/>
</dbReference>
<dbReference type="SUPFAM" id="SSF49599">
    <property type="entry name" value="TRAF domain-like"/>
    <property type="match status" value="2"/>
</dbReference>
<gene>
    <name evidence="3" type="ORF">ERUC_LOCUS21280</name>
</gene>
<comment type="caution">
    <text evidence="3">The sequence shown here is derived from an EMBL/GenBank/DDBJ whole genome shotgun (WGS) entry which is preliminary data.</text>
</comment>
<organism evidence="3 4">
    <name type="scientific">Eruca vesicaria subsp. sativa</name>
    <name type="common">Garden rocket</name>
    <name type="synonym">Eruca sativa</name>
    <dbReference type="NCBI Taxonomy" id="29727"/>
    <lineage>
        <taxon>Eukaryota</taxon>
        <taxon>Viridiplantae</taxon>
        <taxon>Streptophyta</taxon>
        <taxon>Embryophyta</taxon>
        <taxon>Tracheophyta</taxon>
        <taxon>Spermatophyta</taxon>
        <taxon>Magnoliopsida</taxon>
        <taxon>eudicotyledons</taxon>
        <taxon>Gunneridae</taxon>
        <taxon>Pentapetalae</taxon>
        <taxon>rosids</taxon>
        <taxon>malvids</taxon>
        <taxon>Brassicales</taxon>
        <taxon>Brassicaceae</taxon>
        <taxon>Brassiceae</taxon>
        <taxon>Eruca</taxon>
    </lineage>
</organism>
<dbReference type="FunFam" id="2.60.210.10:FF:000013">
    <property type="entry name" value="TRAF-like family protein"/>
    <property type="match status" value="1"/>
</dbReference>
<evidence type="ECO:0000313" key="4">
    <source>
        <dbReference type="Proteomes" id="UP001642260"/>
    </source>
</evidence>
<reference evidence="3 4" key="1">
    <citation type="submission" date="2022-03" db="EMBL/GenBank/DDBJ databases">
        <authorList>
            <person name="Macdonald S."/>
            <person name="Ahmed S."/>
            <person name="Newling K."/>
        </authorList>
    </citation>
    <scope>NUCLEOTIDE SEQUENCE [LARGE SCALE GENOMIC DNA]</scope>
</reference>
<dbReference type="Pfam" id="PF22486">
    <property type="entry name" value="MATH_2"/>
    <property type="match status" value="2"/>
</dbReference>
<dbReference type="Proteomes" id="UP001642260">
    <property type="component" value="Unassembled WGS sequence"/>
</dbReference>
<sequence>MRNQHTNTVSTVILLLFVFISSGSSRSFIRQYTDDSYTNFQKENGAGPDPIQGEAPDLRKHDQEITSRDYKVSASNTVKGLRDRPPSSYSLKMESFNTLLKSTNTDRYVSRPFSAVGYNWTLVVYPNGNKNDNGAGFISLYAAIDNSTLSPHQEVYVDLRFYVFNRIEKKYFTIQDTDGWRFSYFKTMWGFSQVLPVNTFKDSNNGYLYDGDHCEFGVDVTIPTTFKESELFTITDNFHNAKYTWTIQKFSTLLKDTYYSDVFSVGGRSWTIQVNPSGRATGAGKFLSMYLVLSDQNNKFRPYEKIYVLGKLRVLNQRNFNNVEMQLDFWFNGPGFGDASGWGYHKFISLSDLRDSSKGFLVNDVLMVEVEIEAISSTKYFP</sequence>
<dbReference type="PROSITE" id="PS50144">
    <property type="entry name" value="MATH"/>
    <property type="match status" value="2"/>
</dbReference>
<feature type="signal peptide" evidence="1">
    <location>
        <begin position="1"/>
        <end position="25"/>
    </location>
</feature>
<accession>A0ABC8KHA0</accession>
<keyword evidence="1" id="KW-0732">Signal</keyword>